<protein>
    <submittedName>
        <fullName evidence="1">Uncharacterized protein</fullName>
    </submittedName>
</protein>
<evidence type="ECO:0000313" key="2">
    <source>
        <dbReference type="Proteomes" id="UP001153954"/>
    </source>
</evidence>
<sequence>MGSGSRCCRSRWIDISTYKPYVRER</sequence>
<dbReference type="EMBL" id="CAKOGL010000031">
    <property type="protein sequence ID" value="CAH2108076.1"/>
    <property type="molecule type" value="Genomic_DNA"/>
</dbReference>
<accession>A0AAU9VCU9</accession>
<keyword evidence="2" id="KW-1185">Reference proteome</keyword>
<organism evidence="1 2">
    <name type="scientific">Euphydryas editha</name>
    <name type="common">Edith's checkerspot</name>
    <dbReference type="NCBI Taxonomy" id="104508"/>
    <lineage>
        <taxon>Eukaryota</taxon>
        <taxon>Metazoa</taxon>
        <taxon>Ecdysozoa</taxon>
        <taxon>Arthropoda</taxon>
        <taxon>Hexapoda</taxon>
        <taxon>Insecta</taxon>
        <taxon>Pterygota</taxon>
        <taxon>Neoptera</taxon>
        <taxon>Endopterygota</taxon>
        <taxon>Lepidoptera</taxon>
        <taxon>Glossata</taxon>
        <taxon>Ditrysia</taxon>
        <taxon>Papilionoidea</taxon>
        <taxon>Nymphalidae</taxon>
        <taxon>Nymphalinae</taxon>
        <taxon>Euphydryas</taxon>
    </lineage>
</organism>
<comment type="caution">
    <text evidence="1">The sequence shown here is derived from an EMBL/GenBank/DDBJ whole genome shotgun (WGS) entry which is preliminary data.</text>
</comment>
<proteinExistence type="predicted"/>
<dbReference type="AlphaFoldDB" id="A0AAU9VCU9"/>
<gene>
    <name evidence="1" type="ORF">EEDITHA_LOCUS22042</name>
</gene>
<reference evidence="1" key="1">
    <citation type="submission" date="2022-03" db="EMBL/GenBank/DDBJ databases">
        <authorList>
            <person name="Tunstrom K."/>
        </authorList>
    </citation>
    <scope>NUCLEOTIDE SEQUENCE</scope>
</reference>
<name>A0AAU9VCU9_EUPED</name>
<dbReference type="Proteomes" id="UP001153954">
    <property type="component" value="Unassembled WGS sequence"/>
</dbReference>
<evidence type="ECO:0000313" key="1">
    <source>
        <dbReference type="EMBL" id="CAH2108076.1"/>
    </source>
</evidence>